<gene>
    <name evidence="17" type="ORF">Z043_105897</name>
</gene>
<accession>A0A0P7V1Q8</accession>
<evidence type="ECO:0000256" key="10">
    <source>
        <dbReference type="ARBA" id="ARBA00023212"/>
    </source>
</evidence>
<dbReference type="InterPro" id="IPR001589">
    <property type="entry name" value="Actinin_actin-bd_CS"/>
</dbReference>
<keyword evidence="8" id="KW-0007">Acetylation</keyword>
<proteinExistence type="inferred from homology"/>
<dbReference type="SMART" id="SM00233">
    <property type="entry name" value="PH"/>
    <property type="match status" value="1"/>
</dbReference>
<dbReference type="EMBL" id="JARO02001618">
    <property type="protein sequence ID" value="KPP74908.1"/>
    <property type="molecule type" value="Genomic_DNA"/>
</dbReference>
<feature type="coiled-coil region" evidence="13">
    <location>
        <begin position="1168"/>
        <end position="1195"/>
    </location>
</feature>
<dbReference type="Pfam" id="PF00307">
    <property type="entry name" value="CH"/>
    <property type="match status" value="2"/>
</dbReference>
<feature type="coiled-coil region" evidence="13">
    <location>
        <begin position="1444"/>
        <end position="1471"/>
    </location>
</feature>
<evidence type="ECO:0000256" key="14">
    <source>
        <dbReference type="SAM" id="MobiDB-lite"/>
    </source>
</evidence>
<dbReference type="SMART" id="SM00033">
    <property type="entry name" value="CH"/>
    <property type="match status" value="2"/>
</dbReference>
<dbReference type="CDD" id="cd21321">
    <property type="entry name" value="CH_SPTBN2_rpt2"/>
    <property type="match status" value="1"/>
</dbReference>
<dbReference type="GO" id="GO:0005543">
    <property type="term" value="F:phospholipid binding"/>
    <property type="evidence" value="ECO:0007669"/>
    <property type="project" value="InterPro"/>
</dbReference>
<dbReference type="InterPro" id="IPR011993">
    <property type="entry name" value="PH-like_dom_sf"/>
</dbReference>
<evidence type="ECO:0000256" key="5">
    <source>
        <dbReference type="ARBA" id="ARBA00022490"/>
    </source>
</evidence>
<keyword evidence="13" id="KW-0175">Coiled coil</keyword>
<protein>
    <recommendedName>
        <fullName evidence="12">Spectrin beta chain</fullName>
    </recommendedName>
</protein>
<dbReference type="STRING" id="113540.ENSSFOP00015077968"/>
<dbReference type="SMART" id="SM00150">
    <property type="entry name" value="SPEC"/>
    <property type="match status" value="15"/>
</dbReference>
<dbReference type="GO" id="GO:0051693">
    <property type="term" value="P:actin filament capping"/>
    <property type="evidence" value="ECO:0007669"/>
    <property type="project" value="UniProtKB-UniRule"/>
</dbReference>
<keyword evidence="7" id="KW-0677">Repeat</keyword>
<dbReference type="InterPro" id="IPR016343">
    <property type="entry name" value="Spectrin_bsu"/>
</dbReference>
<feature type="domain" description="Calponin-homology (CH)" evidence="16">
    <location>
        <begin position="260"/>
        <end position="365"/>
    </location>
</feature>
<dbReference type="FunFam" id="1.10.418.10:FF:000004">
    <property type="entry name" value="Spectrin beta chain"/>
    <property type="match status" value="1"/>
</dbReference>
<evidence type="ECO:0000256" key="13">
    <source>
        <dbReference type="SAM" id="Coils"/>
    </source>
</evidence>
<feature type="region of interest" description="Disordered" evidence="14">
    <location>
        <begin position="2087"/>
        <end position="2184"/>
    </location>
</feature>
<feature type="domain" description="PH" evidence="15">
    <location>
        <begin position="2187"/>
        <end position="2297"/>
    </location>
</feature>
<dbReference type="FunFam" id="1.20.58.60:FF:000130">
    <property type="entry name" value="Spectrin beta chain"/>
    <property type="match status" value="1"/>
</dbReference>
<dbReference type="InterPro" id="IPR001849">
    <property type="entry name" value="PH_domain"/>
</dbReference>
<comment type="function">
    <text evidence="11">Probably plays an important role in neuronal membrane skeleton.</text>
</comment>
<dbReference type="InterPro" id="IPR002017">
    <property type="entry name" value="Spectrin_repeat"/>
</dbReference>
<evidence type="ECO:0000313" key="18">
    <source>
        <dbReference type="Proteomes" id="UP000034805"/>
    </source>
</evidence>
<dbReference type="FunFam" id="1.20.58.60:FF:000106">
    <property type="entry name" value="Spectrin beta chain"/>
    <property type="match status" value="1"/>
</dbReference>
<dbReference type="GO" id="GO:0005829">
    <property type="term" value="C:cytosol"/>
    <property type="evidence" value="ECO:0007669"/>
    <property type="project" value="UniProtKB-ARBA"/>
</dbReference>
<evidence type="ECO:0000256" key="11">
    <source>
        <dbReference type="ARBA" id="ARBA00054264"/>
    </source>
</evidence>
<dbReference type="SUPFAM" id="SSF47576">
    <property type="entry name" value="Calponin-homology domain, CH-domain"/>
    <property type="match status" value="1"/>
</dbReference>
<evidence type="ECO:0000256" key="12">
    <source>
        <dbReference type="PIRNR" id="PIRNR002297"/>
    </source>
</evidence>
<reference evidence="17 18" key="1">
    <citation type="submission" date="2015-08" db="EMBL/GenBank/DDBJ databases">
        <title>The genome of the Asian arowana (Scleropages formosus).</title>
        <authorList>
            <person name="Tan M.H."/>
            <person name="Gan H.M."/>
            <person name="Croft L.J."/>
            <person name="Austin C.M."/>
        </authorList>
    </citation>
    <scope>NUCLEOTIDE SEQUENCE [LARGE SCALE GENOMIC DNA]</scope>
    <source>
        <strain evidence="17">Aro1</strain>
    </source>
</reference>
<organism evidence="17 18">
    <name type="scientific">Scleropages formosus</name>
    <name type="common">Asian bonytongue</name>
    <name type="synonym">Osteoglossum formosum</name>
    <dbReference type="NCBI Taxonomy" id="113540"/>
    <lineage>
        <taxon>Eukaryota</taxon>
        <taxon>Metazoa</taxon>
        <taxon>Chordata</taxon>
        <taxon>Craniata</taxon>
        <taxon>Vertebrata</taxon>
        <taxon>Euteleostomi</taxon>
        <taxon>Actinopterygii</taxon>
        <taxon>Neopterygii</taxon>
        <taxon>Teleostei</taxon>
        <taxon>Osteoglossocephala</taxon>
        <taxon>Osteoglossomorpha</taxon>
        <taxon>Osteoglossiformes</taxon>
        <taxon>Osteoglossidae</taxon>
        <taxon>Scleropages</taxon>
    </lineage>
</organism>
<evidence type="ECO:0000256" key="7">
    <source>
        <dbReference type="ARBA" id="ARBA00022737"/>
    </source>
</evidence>
<dbReference type="PROSITE" id="PS50021">
    <property type="entry name" value="CH"/>
    <property type="match status" value="2"/>
</dbReference>
<dbReference type="PIRSF" id="PIRSF002297">
    <property type="entry name" value="Spectrin_beta_subunit"/>
    <property type="match status" value="1"/>
</dbReference>
<dbReference type="InterPro" id="IPR001715">
    <property type="entry name" value="CH_dom"/>
</dbReference>
<name>A0A0P7V1Q8_SCLFO</name>
<evidence type="ECO:0000256" key="1">
    <source>
        <dbReference type="ARBA" id="ARBA00004245"/>
    </source>
</evidence>
<dbReference type="PROSITE" id="PS50003">
    <property type="entry name" value="PH_DOMAIN"/>
    <property type="match status" value="1"/>
</dbReference>
<dbReference type="CDD" id="cd21246">
    <property type="entry name" value="CH_SPTB-like_rpt1"/>
    <property type="match status" value="1"/>
</dbReference>
<dbReference type="FunFam" id="1.20.58.60:FF:000083">
    <property type="entry name" value="Spectrin beta chain"/>
    <property type="match status" value="1"/>
</dbReference>
<dbReference type="Pfam" id="PF15410">
    <property type="entry name" value="PH_9"/>
    <property type="match status" value="1"/>
</dbReference>
<dbReference type="InterPro" id="IPR036872">
    <property type="entry name" value="CH_dom_sf"/>
</dbReference>
<dbReference type="PROSITE" id="PS00019">
    <property type="entry name" value="ACTININ_1"/>
    <property type="match status" value="1"/>
</dbReference>
<dbReference type="FunFam" id="1.20.58.60:FF:000019">
    <property type="entry name" value="Spectrin beta chain"/>
    <property type="match status" value="1"/>
</dbReference>
<dbReference type="CDD" id="cd00176">
    <property type="entry name" value="SPEC"/>
    <property type="match status" value="8"/>
</dbReference>
<dbReference type="GO" id="GO:0003779">
    <property type="term" value="F:actin binding"/>
    <property type="evidence" value="ECO:0007669"/>
    <property type="project" value="UniProtKB-KW"/>
</dbReference>
<keyword evidence="9 12" id="KW-0009">Actin-binding</keyword>
<feature type="region of interest" description="Disordered" evidence="14">
    <location>
        <begin position="1570"/>
        <end position="1589"/>
    </location>
</feature>
<dbReference type="FunFam" id="1.20.58.60:FF:000059">
    <property type="entry name" value="Spectrin beta chain"/>
    <property type="match status" value="1"/>
</dbReference>
<dbReference type="Gene3D" id="1.20.58.60">
    <property type="match status" value="13"/>
</dbReference>
<evidence type="ECO:0000256" key="6">
    <source>
        <dbReference type="ARBA" id="ARBA00022553"/>
    </source>
</evidence>
<sequence>MSTISPTDFDSLEIQQQYNDINNRWDLAAETDWDNENSSARLFERSRIKALAAKSYGNTSRKCVRHGSTERASGDVRHLNRLAYDTGSPLGSAPKAHLMLTVDTEPLFSWLWLDLLLRSNKVQVSSILEGRFKQLQDEREAVQKKTFTKWVNSHLGRVTCRIGDLYTDLRDGRMLIRLLEVLSSEQLPKPTKGRMRIHCLENVDKALQFLKEQKVHLENMGSHDIVDGNHRLTLGLIWTIILRFQIQDISVETEDNKEKKSAKDALLLWCQMKTAGYPNVNVHNFTTSWRDGLAFNAIVHKHRPDLIEFDTLKRSNAHYNLQNAFNVAEKELGLTKLLDPEDVNVDQPDEKSIITYVATYYHYFSKMKALAVEGKRIGKVLDYAIEADQLIEKYETLASELLQWIEQTIHTLNDRQLANSLSGVQNQLQAFNTYRTVEKPPKFTEKGNLEVLLFTIQSKMRANNQKVYMPREGKLISDINKAWERLEKAEHERELALRNELIRQEKLEMLAARFDRKAAMRETWLSENQRLVSQDNFGFDLGAVEAATRKHEAIETDIGAYGERVAAVEAVARELEAEGYHEVRRVLARRDNVLRLWEYLRELLAARRERLNAHRDLQRLLQEMSYIMDWMGDMKGRLQSQDSGKHLHDVDDLLQTHTLVEADISAQAEKIQDVQAAAQRFISSDQSYKPCEPALVSEKVSRLGRAYEELGRLAAERRARLEDSRRLWQFLWELGEEAAWMREQDQILVGGDCGRDLSSALHLLSKHEAFRDEMAARYGPLSNSIAAGEALVQEGHVGAPEVVERIRDIRAQWAHLEQASQLREQRLKEAVALHQFQTDANDMEAWIMEALRQVSSQDVGHDEFSTQTLARKQREVEEEIRSHRTLIDSLHEQALALPPAHARSPQVEGRLPAIEQRYEELEALSAERRQALEGALALYRMFSEAGACQLWAGEKKQWLDNMEIPSKLEDLEVVQQSDVNQVAQQLLGTDHCSKEQIHQTQAQLNNCWKEFQQLADQRKQALESALNIQNYHLECNEIQSWMREKTKVIESTHGLGNDLAGVMALQRKLTGMERDLEAIQGKLDNLRQEAQKLALEHPDQAPEIQARLGEIQEVWEELNATMKRREESLGEASKLQGFLRDLDDFQAWLSRTQTAVASEDSPTSLAEAERLLAQHEGIKNEVDNYREDYEKMRALGAEVTQGQTDAQHMFLAQRLQALDTGWHELRRMWENRHSLLAQAFDFQTFLRDAKQAEGFLNSQEYVLSHTEMPASLQGAEDAIKKHEDFLTTMEASEEKIMGVVESGRRLVSDLNANSDKIQEKADSIQERHKKNKQAAHELLARLKDNRELQHFLQDGQEEGQALVREKPELESVVKQTLVGLQRQWEELEATTRTKAQCLFDANRAELFTQSCSALESWLKNLSAQLQSDDYGKDLTSVNILLKKHQMLEHQMEVREKEVQLLQSQAQALTQEDAGLAEVDGQQRHVAESFAQLQDPLKKRRQQLLASKEAHQFNRDLEDEILWVKERMPLATSTDHGKDLPSVLLLIKKNQTLQKEIQGHQPRIDDIQAHGHSMSRGQEQVDSEHPSRQEERLAELRELWARLIAETEERRVRLVEAHRAQQFYTDAAEAEAWMGEQELHMMSEEKAKARPCGCLLVDEQSALAMVKKHQILEQALEDYAQTIHQLANSSRLMVTAEHPESERITLRQAQVDKLYAGLKDLAEERRGRLQERLRLTQLKREVDDLEQWIAEREVVAGSHELGQDYEHVTMLRDKFREFARDTSTIGQERVDGVNALADDLIESGHPENASVAEWKDGLNEAWADLLELIDTRTQMLAASYELHRFHQDAREALGRVREKHQALPSDLGRDLNTVQHLHRQHTAYEHDIQALSGQVCQVQDDAARLQKAYAGEKADDIHRHERAVSEAWEALLAACQARRLLLLDTVEKFRFFNMVRDLMLWMDGVNLQIDAHDSPRDVSSAGLVIANHQDIKSEIEARAVSFTVCKEMGATLISKGHYAADEVLGPHPIPTTVAVQDRWDARRSYRPIQEKLDQLQAKRDEINKKWHDKMDHLQIVLELEEQELKRRREEEERARRPPTPPPAEEVAPSDAESQMHDSAARTSLDQTTLNQSVSVNGIHSDLETSQGSQTETVNGPGRDSGLATSSRIDPSAPFATLPSKGVAEPTPVETMEGMLCRKQEMESHNKKAASRSWQNVYCVLRKGSLGFYKDNKGATNGIPYHGEVPVSLSEAFCEVAHDYKKRKHVFKLRLGDGKEYLFQAKDEAEMSSWIRSIISSIPPSVGGSPGGQRGLSRAMTMPPISPSSAEGNVVVMRNKEGKEKDLFTLVSALANHLFLHSASYVEQQQV</sequence>
<comment type="subcellular location">
    <subcellularLocation>
        <location evidence="2">Cytoplasm</location>
        <location evidence="2">Cell cortex</location>
    </subcellularLocation>
    <subcellularLocation>
        <location evidence="1">Cytoplasm</location>
        <location evidence="1">Cytoskeleton</location>
    </subcellularLocation>
</comment>
<feature type="domain" description="Calponin-homology (CH)" evidence="16">
    <location>
        <begin position="141"/>
        <end position="245"/>
    </location>
</feature>
<dbReference type="SUPFAM" id="SSF50729">
    <property type="entry name" value="PH domain-like"/>
    <property type="match status" value="1"/>
</dbReference>
<evidence type="ECO:0000256" key="4">
    <source>
        <dbReference type="ARBA" id="ARBA00022467"/>
    </source>
</evidence>
<comment type="similarity">
    <text evidence="3 12">Belongs to the spectrin family.</text>
</comment>
<dbReference type="PANTHER" id="PTHR11915">
    <property type="entry name" value="SPECTRIN/FILAMIN RELATED CYTOSKELETAL PROTEIN"/>
    <property type="match status" value="1"/>
</dbReference>
<dbReference type="Gene3D" id="2.30.29.30">
    <property type="entry name" value="Pleckstrin-homology domain (PH domain)/Phosphotyrosine-binding domain (PTB)"/>
    <property type="match status" value="1"/>
</dbReference>
<dbReference type="InterPro" id="IPR041681">
    <property type="entry name" value="PH_9"/>
</dbReference>
<evidence type="ECO:0000256" key="2">
    <source>
        <dbReference type="ARBA" id="ARBA00004544"/>
    </source>
</evidence>
<feature type="compositionally biased region" description="Polar residues" evidence="14">
    <location>
        <begin position="2119"/>
        <end position="2152"/>
    </location>
</feature>
<keyword evidence="4 12" id="KW-0117">Actin capping</keyword>
<dbReference type="FunFam" id="1.10.418.10:FF:000003">
    <property type="entry name" value="Spectrin beta chain"/>
    <property type="match status" value="1"/>
</dbReference>
<keyword evidence="10 12" id="KW-0206">Cytoskeleton</keyword>
<evidence type="ECO:0000259" key="15">
    <source>
        <dbReference type="PROSITE" id="PS50003"/>
    </source>
</evidence>
<keyword evidence="5 12" id="KW-0963">Cytoplasm</keyword>
<dbReference type="Proteomes" id="UP000034805">
    <property type="component" value="Unassembled WGS sequence"/>
</dbReference>
<feature type="coiled-coil region" evidence="13">
    <location>
        <begin position="1307"/>
        <end position="1345"/>
    </location>
</feature>
<dbReference type="InterPro" id="IPR001605">
    <property type="entry name" value="PH_dom-spectrin-type"/>
</dbReference>
<dbReference type="SUPFAM" id="SSF46966">
    <property type="entry name" value="Spectrin repeat"/>
    <property type="match status" value="12"/>
</dbReference>
<evidence type="ECO:0000256" key="9">
    <source>
        <dbReference type="ARBA" id="ARBA00023203"/>
    </source>
</evidence>
<dbReference type="GO" id="GO:0008091">
    <property type="term" value="C:spectrin"/>
    <property type="evidence" value="ECO:0007669"/>
    <property type="project" value="InterPro"/>
</dbReference>
<dbReference type="FunFam" id="1.20.58.60:FF:000028">
    <property type="entry name" value="Spectrin beta chain"/>
    <property type="match status" value="1"/>
</dbReference>
<dbReference type="Gene3D" id="1.10.418.10">
    <property type="entry name" value="Calponin-like domain"/>
    <property type="match status" value="2"/>
</dbReference>
<dbReference type="PRINTS" id="PR00683">
    <property type="entry name" value="SPECTRINPH"/>
</dbReference>
<keyword evidence="6" id="KW-0597">Phosphoprotein</keyword>
<dbReference type="FunFam" id="2.30.29.30:FF:000024">
    <property type="entry name" value="Spectrin beta chain"/>
    <property type="match status" value="1"/>
</dbReference>
<evidence type="ECO:0000256" key="3">
    <source>
        <dbReference type="ARBA" id="ARBA00006826"/>
    </source>
</evidence>
<dbReference type="InterPro" id="IPR018159">
    <property type="entry name" value="Spectrin/alpha-actinin"/>
</dbReference>
<evidence type="ECO:0000259" key="16">
    <source>
        <dbReference type="PROSITE" id="PS50021"/>
    </source>
</evidence>
<dbReference type="CDD" id="cd10571">
    <property type="entry name" value="PH_beta_spectrin"/>
    <property type="match status" value="1"/>
</dbReference>
<dbReference type="FunFam" id="1.20.58.60:FF:000049">
    <property type="entry name" value="Spectrin beta chain"/>
    <property type="match status" value="1"/>
</dbReference>
<dbReference type="GO" id="GO:0016020">
    <property type="term" value="C:membrane"/>
    <property type="evidence" value="ECO:0007669"/>
    <property type="project" value="UniProtKB-ARBA"/>
</dbReference>
<dbReference type="Pfam" id="PF00435">
    <property type="entry name" value="Spectrin"/>
    <property type="match status" value="15"/>
</dbReference>
<feature type="coiled-coil region" evidence="13">
    <location>
        <begin position="1062"/>
        <end position="1096"/>
    </location>
</feature>
<dbReference type="PROSITE" id="PS00020">
    <property type="entry name" value="ACTININ_2"/>
    <property type="match status" value="1"/>
</dbReference>
<evidence type="ECO:0000256" key="8">
    <source>
        <dbReference type="ARBA" id="ARBA00022990"/>
    </source>
</evidence>
<comment type="caution">
    <text evidence="17">The sequence shown here is derived from an EMBL/GenBank/DDBJ whole genome shotgun (WGS) entry which is preliminary data.</text>
</comment>
<dbReference type="GO" id="GO:0005200">
    <property type="term" value="F:structural constituent of cytoskeleton"/>
    <property type="evidence" value="ECO:0007669"/>
    <property type="project" value="UniProtKB-UniRule"/>
</dbReference>
<evidence type="ECO:0000313" key="17">
    <source>
        <dbReference type="EMBL" id="KPP74908.1"/>
    </source>
</evidence>